<keyword evidence="5" id="KW-1185">Reference proteome</keyword>
<comment type="similarity">
    <text evidence="1">Belongs to the IFRD family.</text>
</comment>
<accession>A0A835YVX4</accession>
<feature type="region of interest" description="Disordered" evidence="2">
    <location>
        <begin position="429"/>
        <end position="469"/>
    </location>
</feature>
<dbReference type="PANTHER" id="PTHR12354">
    <property type="entry name" value="INTERFERON-RELATED DEVELOPMENTAL REGULATOR"/>
    <property type="match status" value="1"/>
</dbReference>
<dbReference type="Pfam" id="PF05004">
    <property type="entry name" value="IFRD"/>
    <property type="match status" value="1"/>
</dbReference>
<evidence type="ECO:0000259" key="3">
    <source>
        <dbReference type="Pfam" id="PF05004"/>
    </source>
</evidence>
<dbReference type="InterPro" id="IPR016024">
    <property type="entry name" value="ARM-type_fold"/>
</dbReference>
<dbReference type="Proteomes" id="UP000664859">
    <property type="component" value="Unassembled WGS sequence"/>
</dbReference>
<feature type="compositionally biased region" description="Low complexity" evidence="2">
    <location>
        <begin position="45"/>
        <end position="54"/>
    </location>
</feature>
<dbReference type="InterPro" id="IPR007701">
    <property type="entry name" value="Interferon-rel_develop_reg_N"/>
</dbReference>
<evidence type="ECO:0000256" key="2">
    <source>
        <dbReference type="SAM" id="MobiDB-lite"/>
    </source>
</evidence>
<dbReference type="EMBL" id="JAFCMP010000246">
    <property type="protein sequence ID" value="KAG5182385.1"/>
    <property type="molecule type" value="Genomic_DNA"/>
</dbReference>
<feature type="region of interest" description="Disordered" evidence="2">
    <location>
        <begin position="1"/>
        <end position="99"/>
    </location>
</feature>
<comment type="caution">
    <text evidence="4">The sequence shown here is derived from an EMBL/GenBank/DDBJ whole genome shotgun (WGS) entry which is preliminary data.</text>
</comment>
<name>A0A835YVX4_9STRA</name>
<proteinExistence type="inferred from homology"/>
<evidence type="ECO:0000256" key="1">
    <source>
        <dbReference type="ARBA" id="ARBA00008828"/>
    </source>
</evidence>
<dbReference type="SUPFAM" id="SSF48371">
    <property type="entry name" value="ARM repeat"/>
    <property type="match status" value="1"/>
</dbReference>
<sequence length="469" mass="48869">MGRRKGGHEKESSARSARDSHDDHDDDIRSTTSHDTIESGISHHSAGLPAPGGRRAARASGGGAHPLGANPLEDPDENGAGEGGAANGDEDAPLDPLSDALDKLGEKRSATRLAGLGALLTLLQAAADLDAIHARRAALAEAVLACLRRPAAPAEAEAAARAAAALCVCLGAEEDELYRQLARLLTTSITRGKHEGSRVEACRALAMACFVCSSDDDANDEALATLSAVFSRTSEGTEVTDDVAAAALRGWCLLATAGPREWLGGPALEALLPAVRDLLAGGASLDVREAAGEAAALMREAADALRAAQAEAGIEEAAAEEYSDVETLWQEIGDLMQGYSTETSKRMSKDTKKSQRRTFRDLHAAVVEGAPPPWQELSLQSCAVEITTWAELVRLEALRACLHGGLQSQAAHNATVRDILGAVDGGGAAGGTPALAKSGGARKYRSETRSRQRASRQNAKDSFLWDEGA</sequence>
<feature type="domain" description="Interferon-related developmental regulator N-terminal" evidence="3">
    <location>
        <begin position="86"/>
        <end position="366"/>
    </location>
</feature>
<reference evidence="4" key="1">
    <citation type="submission" date="2021-02" db="EMBL/GenBank/DDBJ databases">
        <title>First Annotated Genome of the Yellow-green Alga Tribonema minus.</title>
        <authorList>
            <person name="Mahan K.M."/>
        </authorList>
    </citation>
    <scope>NUCLEOTIDE SEQUENCE</scope>
    <source>
        <strain evidence="4">UTEX B ZZ1240</strain>
    </source>
</reference>
<dbReference type="Gene3D" id="1.25.10.10">
    <property type="entry name" value="Leucine-rich Repeat Variant"/>
    <property type="match status" value="1"/>
</dbReference>
<dbReference type="InterPro" id="IPR011989">
    <property type="entry name" value="ARM-like"/>
</dbReference>
<dbReference type="PANTHER" id="PTHR12354:SF1">
    <property type="entry name" value="INTERFERON-RELATED DEVELOPMENTAL REGULATOR 1"/>
    <property type="match status" value="1"/>
</dbReference>
<dbReference type="InterPro" id="IPR039777">
    <property type="entry name" value="IFRD"/>
</dbReference>
<dbReference type="OrthoDB" id="18978at2759"/>
<feature type="compositionally biased region" description="Basic and acidic residues" evidence="2">
    <location>
        <begin position="8"/>
        <end position="29"/>
    </location>
</feature>
<organism evidence="4 5">
    <name type="scientific">Tribonema minus</name>
    <dbReference type="NCBI Taxonomy" id="303371"/>
    <lineage>
        <taxon>Eukaryota</taxon>
        <taxon>Sar</taxon>
        <taxon>Stramenopiles</taxon>
        <taxon>Ochrophyta</taxon>
        <taxon>PX clade</taxon>
        <taxon>Xanthophyceae</taxon>
        <taxon>Tribonematales</taxon>
        <taxon>Tribonemataceae</taxon>
        <taxon>Tribonema</taxon>
    </lineage>
</organism>
<gene>
    <name evidence="4" type="ORF">JKP88DRAFT_318885</name>
</gene>
<evidence type="ECO:0000313" key="4">
    <source>
        <dbReference type="EMBL" id="KAG5182385.1"/>
    </source>
</evidence>
<evidence type="ECO:0000313" key="5">
    <source>
        <dbReference type="Proteomes" id="UP000664859"/>
    </source>
</evidence>
<dbReference type="AlphaFoldDB" id="A0A835YVX4"/>
<protein>
    <submittedName>
        <fullName evidence="4">Interferon-related developmental regulator-domain-containing protein</fullName>
    </submittedName>
</protein>